<dbReference type="InterPro" id="IPR018768">
    <property type="entry name" value="DUF2344"/>
</dbReference>
<sequence length="279" mass="30482">MTDQRASRNLSRTGRKSKAFQLRWWDRPHYTVNYRCTVPQQQPEQQAPPVQRLRVRYAKRGRLRFTSHRDFSRAFERAVFRARIPMAYSSGFNPHPRISYAGAAPTGSASEAEYLELALAQVVVPRDVHAMLDEALPAGLDVLEVVESAGGSLSDLLEGSRWRIAVDADPATATEAVSRFLAADEALVERMTKKGMREFDARSAVVSLVVLEGDEGDAGRTTLDVVLRHATPAVRPDDVLRGLGNVAGLAAGEAPLMTRLAQGPLLDSGEVGDPLAPRA</sequence>
<dbReference type="EMBL" id="BAAAMQ010000005">
    <property type="protein sequence ID" value="GAA2096600.1"/>
    <property type="molecule type" value="Genomic_DNA"/>
</dbReference>
<accession>A0ABP5ICK5</accession>
<dbReference type="Proteomes" id="UP001501161">
    <property type="component" value="Unassembled WGS sequence"/>
</dbReference>
<protein>
    <submittedName>
        <fullName evidence="2">TIGR03936 family radical SAM-associated protein</fullName>
    </submittedName>
</protein>
<evidence type="ECO:0000259" key="1">
    <source>
        <dbReference type="Pfam" id="PF10105"/>
    </source>
</evidence>
<evidence type="ECO:0000313" key="3">
    <source>
        <dbReference type="Proteomes" id="UP001501161"/>
    </source>
</evidence>
<dbReference type="NCBIfam" id="TIGR03936">
    <property type="entry name" value="sam_1_link_chp"/>
    <property type="match status" value="1"/>
</dbReference>
<name>A0ABP5ICK5_9ACTN</name>
<evidence type="ECO:0000313" key="2">
    <source>
        <dbReference type="EMBL" id="GAA2096600.1"/>
    </source>
</evidence>
<dbReference type="Pfam" id="PF10105">
    <property type="entry name" value="DUF2344"/>
    <property type="match status" value="1"/>
</dbReference>
<reference evidence="3" key="1">
    <citation type="journal article" date="2019" name="Int. J. Syst. Evol. Microbiol.">
        <title>The Global Catalogue of Microorganisms (GCM) 10K type strain sequencing project: providing services to taxonomists for standard genome sequencing and annotation.</title>
        <authorList>
            <consortium name="The Broad Institute Genomics Platform"/>
            <consortium name="The Broad Institute Genome Sequencing Center for Infectious Disease"/>
            <person name="Wu L."/>
            <person name="Ma J."/>
        </authorList>
    </citation>
    <scope>NUCLEOTIDE SEQUENCE [LARGE SCALE GENOMIC DNA]</scope>
    <source>
        <strain evidence="3">JCM 13813</strain>
    </source>
</reference>
<feature type="domain" description="DUF2344" evidence="1">
    <location>
        <begin position="52"/>
        <end position="236"/>
    </location>
</feature>
<proteinExistence type="predicted"/>
<keyword evidence="3" id="KW-1185">Reference proteome</keyword>
<organism evidence="2 3">
    <name type="scientific">Nocardioides furvisabuli</name>
    <dbReference type="NCBI Taxonomy" id="375542"/>
    <lineage>
        <taxon>Bacteria</taxon>
        <taxon>Bacillati</taxon>
        <taxon>Actinomycetota</taxon>
        <taxon>Actinomycetes</taxon>
        <taxon>Propionibacteriales</taxon>
        <taxon>Nocardioidaceae</taxon>
        <taxon>Nocardioides</taxon>
    </lineage>
</organism>
<gene>
    <name evidence="2" type="ORF">GCM10009726_04620</name>
</gene>
<comment type="caution">
    <text evidence="2">The sequence shown here is derived from an EMBL/GenBank/DDBJ whole genome shotgun (WGS) entry which is preliminary data.</text>
</comment>